<accession>A0A1B8HM94</accession>
<dbReference type="Proteomes" id="UP000092247">
    <property type="component" value="Unassembled WGS sequence"/>
</dbReference>
<name>A0A1B8HM94_9GAMM</name>
<proteinExistence type="predicted"/>
<dbReference type="AlphaFoldDB" id="A0A1B8HM94"/>
<organism evidence="2 3">
    <name type="scientific">Morganella psychrotolerans</name>
    <dbReference type="NCBI Taxonomy" id="368603"/>
    <lineage>
        <taxon>Bacteria</taxon>
        <taxon>Pseudomonadati</taxon>
        <taxon>Pseudomonadota</taxon>
        <taxon>Gammaproteobacteria</taxon>
        <taxon>Enterobacterales</taxon>
        <taxon>Morganellaceae</taxon>
        <taxon>Morganella</taxon>
    </lineage>
</organism>
<reference evidence="2 3" key="1">
    <citation type="submission" date="2016-06" db="EMBL/GenBank/DDBJ databases">
        <authorList>
            <person name="Kjaerup R.B."/>
            <person name="Dalgaard T.S."/>
            <person name="Juul-Madsen H.R."/>
        </authorList>
    </citation>
    <scope>NUCLEOTIDE SEQUENCE [LARGE SCALE GENOMIC DNA]</scope>
    <source>
        <strain evidence="2 3">GCSL-Mp3</strain>
    </source>
</reference>
<dbReference type="EMBL" id="LZEX01000003">
    <property type="protein sequence ID" value="OBU10477.1"/>
    <property type="molecule type" value="Genomic_DNA"/>
</dbReference>
<keyword evidence="1" id="KW-0732">Signal</keyword>
<feature type="chain" id="PRO_5008609795" description="SH3 domain-containing protein" evidence="1">
    <location>
        <begin position="22"/>
        <end position="235"/>
    </location>
</feature>
<evidence type="ECO:0000313" key="2">
    <source>
        <dbReference type="EMBL" id="OBU10477.1"/>
    </source>
</evidence>
<evidence type="ECO:0000313" key="3">
    <source>
        <dbReference type="Proteomes" id="UP000092247"/>
    </source>
</evidence>
<protein>
    <recommendedName>
        <fullName evidence="4">SH3 domain-containing protein</fullName>
    </recommendedName>
</protein>
<dbReference type="RefSeq" id="WP_067421618.1">
    <property type="nucleotide sequence ID" value="NZ_LZEX01000003.1"/>
</dbReference>
<feature type="signal peptide" evidence="1">
    <location>
        <begin position="1"/>
        <end position="21"/>
    </location>
</feature>
<gene>
    <name evidence="2" type="ORF">AYY17_15090</name>
</gene>
<sequence length="235" mass="26290">MRFITSIIYLSLGLVSFPSMAIDGIDDDGTMPATYSGDLFQCRLELIKLIASSNHALIQSERVTSDKLDIFIENREGDELMIQLSDKSQKPSNESPGAGQLGWVSYDLKKNRLQSMSTEETLTFSPAQGQRLQSCLRKEEECHQILNTIRLEAFIPQSPKWRVIGKGRAYFHAAPTEQCRNNNWFVVPGDILQVNGMRATKPIGGDNNGWLLVAYGDANGWVNINRLEPVDEPAE</sequence>
<evidence type="ECO:0008006" key="4">
    <source>
        <dbReference type="Google" id="ProtNLM"/>
    </source>
</evidence>
<comment type="caution">
    <text evidence="2">The sequence shown here is derived from an EMBL/GenBank/DDBJ whole genome shotgun (WGS) entry which is preliminary data.</text>
</comment>
<evidence type="ECO:0000256" key="1">
    <source>
        <dbReference type="SAM" id="SignalP"/>
    </source>
</evidence>